<organism evidence="16 17">
    <name type="scientific">Bacillus mesophilus</name>
    <dbReference type="NCBI Taxonomy" id="1808955"/>
    <lineage>
        <taxon>Bacteria</taxon>
        <taxon>Bacillati</taxon>
        <taxon>Bacillota</taxon>
        <taxon>Bacilli</taxon>
        <taxon>Bacillales</taxon>
        <taxon>Bacillaceae</taxon>
        <taxon>Bacillus</taxon>
    </lineage>
</organism>
<dbReference type="CDD" id="cd00082">
    <property type="entry name" value="HisKA"/>
    <property type="match status" value="1"/>
</dbReference>
<keyword evidence="4" id="KW-1003">Cell membrane</keyword>
<dbReference type="Proteomes" id="UP000481043">
    <property type="component" value="Unassembled WGS sequence"/>
</dbReference>
<dbReference type="InterPro" id="IPR003661">
    <property type="entry name" value="HisK_dim/P_dom"/>
</dbReference>
<dbReference type="SMART" id="SM00387">
    <property type="entry name" value="HATPase_c"/>
    <property type="match status" value="1"/>
</dbReference>
<evidence type="ECO:0000256" key="7">
    <source>
        <dbReference type="ARBA" id="ARBA00022692"/>
    </source>
</evidence>
<evidence type="ECO:0000256" key="12">
    <source>
        <dbReference type="ARBA" id="ARBA00023012"/>
    </source>
</evidence>
<dbReference type="PRINTS" id="PR00344">
    <property type="entry name" value="BCTRLSENSOR"/>
</dbReference>
<dbReference type="Pfam" id="PF07694">
    <property type="entry name" value="5TM-5TMR_LYT"/>
    <property type="match status" value="1"/>
</dbReference>
<accession>A0A6M0QAR8</accession>
<feature type="transmembrane region" description="Helical" evidence="14">
    <location>
        <begin position="156"/>
        <end position="178"/>
    </location>
</feature>
<evidence type="ECO:0000256" key="14">
    <source>
        <dbReference type="SAM" id="Phobius"/>
    </source>
</evidence>
<evidence type="ECO:0000256" key="5">
    <source>
        <dbReference type="ARBA" id="ARBA00022553"/>
    </source>
</evidence>
<evidence type="ECO:0000256" key="8">
    <source>
        <dbReference type="ARBA" id="ARBA00022741"/>
    </source>
</evidence>
<reference evidence="16 17" key="1">
    <citation type="submission" date="2020-02" db="EMBL/GenBank/DDBJ databases">
        <title>Bacillus aquiflavi sp. nov., isolated from yellow water of strong flavor Chinese baijiu in Yibin region of China.</title>
        <authorList>
            <person name="Xie J."/>
        </authorList>
    </citation>
    <scope>NUCLEOTIDE SEQUENCE [LARGE SCALE GENOMIC DNA]</scope>
    <source>
        <strain evidence="16 17">SA4</strain>
    </source>
</reference>
<evidence type="ECO:0000256" key="13">
    <source>
        <dbReference type="ARBA" id="ARBA00023136"/>
    </source>
</evidence>
<evidence type="ECO:0000256" key="6">
    <source>
        <dbReference type="ARBA" id="ARBA00022679"/>
    </source>
</evidence>
<feature type="transmembrane region" description="Helical" evidence="14">
    <location>
        <begin position="5"/>
        <end position="22"/>
    </location>
</feature>
<dbReference type="PANTHER" id="PTHR43065">
    <property type="entry name" value="SENSOR HISTIDINE KINASE"/>
    <property type="match status" value="1"/>
</dbReference>
<feature type="transmembrane region" description="Helical" evidence="14">
    <location>
        <begin position="127"/>
        <end position="150"/>
    </location>
</feature>
<dbReference type="AlphaFoldDB" id="A0A6M0QAR8"/>
<sequence>MTETLLINFLFLLFPVVMYLIFFDNKLNFYSHKIILLLSGISMVLCMTFPIRLELGAIYDLRYIPFIIASLYGGFKTAIPLYIILNVYRFIIGGEGVFLSFLFSTVILLLVPVWSKKFLTQLSDRRVIIAALASFGTMVLYLINLSMFYGSLDKNYWLITANVLTIHVTGTIVITILIEKIIMNVKNRERYMESERLNLISELSASVSHEIRNPLTVTSGFLQLLNESKTINKEEKQYITYSLEELKRAEKIVSDFLSFAKPQAENMVFSNLKEEIDYVNNVMKPYANYHQVDLECQFSNSLYIKYDQNQLRQCLINLYKNGIEAMKVNGGTLSIHVSEQKHEIKINIADNGIGMTEEEISRVGKPYYSTKEEGTGLGMVMVYTTVNKLKGKIEVKSEKEKGTSFTITIPA</sequence>
<keyword evidence="12" id="KW-0902">Two-component regulatory system</keyword>
<evidence type="ECO:0000256" key="11">
    <source>
        <dbReference type="ARBA" id="ARBA00022989"/>
    </source>
</evidence>
<dbReference type="EMBL" id="JAAIWM010000005">
    <property type="protein sequence ID" value="NEY72849.1"/>
    <property type="molecule type" value="Genomic_DNA"/>
</dbReference>
<comment type="subcellular location">
    <subcellularLocation>
        <location evidence="2">Cell membrane</location>
        <topology evidence="2">Multi-pass membrane protein</topology>
    </subcellularLocation>
</comment>
<dbReference type="GO" id="GO:0000155">
    <property type="term" value="F:phosphorelay sensor kinase activity"/>
    <property type="evidence" value="ECO:0007669"/>
    <property type="project" value="InterPro"/>
</dbReference>
<name>A0A6M0QAR8_9BACI</name>
<dbReference type="Pfam" id="PF00512">
    <property type="entry name" value="HisKA"/>
    <property type="match status" value="1"/>
</dbReference>
<feature type="domain" description="Histidine kinase" evidence="15">
    <location>
        <begin position="206"/>
        <end position="411"/>
    </location>
</feature>
<keyword evidence="9 16" id="KW-0418">Kinase</keyword>
<evidence type="ECO:0000256" key="4">
    <source>
        <dbReference type="ARBA" id="ARBA00022475"/>
    </source>
</evidence>
<keyword evidence="13 14" id="KW-0472">Membrane</keyword>
<evidence type="ECO:0000256" key="10">
    <source>
        <dbReference type="ARBA" id="ARBA00022840"/>
    </source>
</evidence>
<dbReference type="InterPro" id="IPR003594">
    <property type="entry name" value="HATPase_dom"/>
</dbReference>
<dbReference type="InterPro" id="IPR036890">
    <property type="entry name" value="HATPase_C_sf"/>
</dbReference>
<evidence type="ECO:0000259" key="15">
    <source>
        <dbReference type="PROSITE" id="PS50109"/>
    </source>
</evidence>
<comment type="caution">
    <text evidence="16">The sequence shown here is derived from an EMBL/GenBank/DDBJ whole genome shotgun (WGS) entry which is preliminary data.</text>
</comment>
<dbReference type="Gene3D" id="1.10.287.130">
    <property type="match status" value="1"/>
</dbReference>
<proteinExistence type="predicted"/>
<gene>
    <name evidence="16" type="ORF">G4D63_14015</name>
</gene>
<evidence type="ECO:0000256" key="3">
    <source>
        <dbReference type="ARBA" id="ARBA00012438"/>
    </source>
</evidence>
<dbReference type="SUPFAM" id="SSF55874">
    <property type="entry name" value="ATPase domain of HSP90 chaperone/DNA topoisomerase II/histidine kinase"/>
    <property type="match status" value="1"/>
</dbReference>
<keyword evidence="7 14" id="KW-0812">Transmembrane</keyword>
<keyword evidence="11 14" id="KW-1133">Transmembrane helix</keyword>
<dbReference type="Gene3D" id="3.30.565.10">
    <property type="entry name" value="Histidine kinase-like ATPase, C-terminal domain"/>
    <property type="match status" value="1"/>
</dbReference>
<keyword evidence="5" id="KW-0597">Phosphoprotein</keyword>
<keyword evidence="6" id="KW-0808">Transferase</keyword>
<evidence type="ECO:0000256" key="1">
    <source>
        <dbReference type="ARBA" id="ARBA00000085"/>
    </source>
</evidence>
<dbReference type="InterPro" id="IPR036097">
    <property type="entry name" value="HisK_dim/P_sf"/>
</dbReference>
<dbReference type="InterPro" id="IPR004358">
    <property type="entry name" value="Sig_transdc_His_kin-like_C"/>
</dbReference>
<dbReference type="Pfam" id="PF02518">
    <property type="entry name" value="HATPase_c"/>
    <property type="match status" value="1"/>
</dbReference>
<feature type="transmembrane region" description="Helical" evidence="14">
    <location>
        <begin position="34"/>
        <end position="51"/>
    </location>
</feature>
<evidence type="ECO:0000256" key="9">
    <source>
        <dbReference type="ARBA" id="ARBA00022777"/>
    </source>
</evidence>
<evidence type="ECO:0000313" key="16">
    <source>
        <dbReference type="EMBL" id="NEY72849.1"/>
    </source>
</evidence>
<keyword evidence="8" id="KW-0547">Nucleotide-binding</keyword>
<evidence type="ECO:0000256" key="2">
    <source>
        <dbReference type="ARBA" id="ARBA00004651"/>
    </source>
</evidence>
<dbReference type="GO" id="GO:0005886">
    <property type="term" value="C:plasma membrane"/>
    <property type="evidence" value="ECO:0007669"/>
    <property type="project" value="UniProtKB-SubCell"/>
</dbReference>
<evidence type="ECO:0000313" key="17">
    <source>
        <dbReference type="Proteomes" id="UP000481043"/>
    </source>
</evidence>
<keyword evidence="17" id="KW-1185">Reference proteome</keyword>
<dbReference type="EC" id="2.7.13.3" evidence="3"/>
<dbReference type="SUPFAM" id="SSF47384">
    <property type="entry name" value="Homodimeric domain of signal transducing histidine kinase"/>
    <property type="match status" value="1"/>
</dbReference>
<feature type="transmembrane region" description="Helical" evidence="14">
    <location>
        <begin position="97"/>
        <end position="115"/>
    </location>
</feature>
<keyword evidence="10" id="KW-0067">ATP-binding</keyword>
<dbReference type="SMART" id="SM00388">
    <property type="entry name" value="HisKA"/>
    <property type="match status" value="1"/>
</dbReference>
<protein>
    <recommendedName>
        <fullName evidence="3">histidine kinase</fullName>
        <ecNumber evidence="3">2.7.13.3</ecNumber>
    </recommendedName>
</protein>
<dbReference type="PROSITE" id="PS50109">
    <property type="entry name" value="HIS_KIN"/>
    <property type="match status" value="1"/>
</dbReference>
<dbReference type="InterPro" id="IPR005467">
    <property type="entry name" value="His_kinase_dom"/>
</dbReference>
<feature type="transmembrane region" description="Helical" evidence="14">
    <location>
        <begin position="63"/>
        <end position="85"/>
    </location>
</feature>
<dbReference type="GO" id="GO:0005524">
    <property type="term" value="F:ATP binding"/>
    <property type="evidence" value="ECO:0007669"/>
    <property type="project" value="UniProtKB-KW"/>
</dbReference>
<dbReference type="PANTHER" id="PTHR43065:SF46">
    <property type="entry name" value="C4-DICARBOXYLATE TRANSPORT SENSOR PROTEIN DCTB"/>
    <property type="match status" value="1"/>
</dbReference>
<comment type="catalytic activity">
    <reaction evidence="1">
        <text>ATP + protein L-histidine = ADP + protein N-phospho-L-histidine.</text>
        <dbReference type="EC" id="2.7.13.3"/>
    </reaction>
</comment>
<dbReference type="GO" id="GO:0071555">
    <property type="term" value="P:cell wall organization"/>
    <property type="evidence" value="ECO:0007669"/>
    <property type="project" value="InterPro"/>
</dbReference>
<dbReference type="InterPro" id="IPR011620">
    <property type="entry name" value="Sig_transdc_His_kinase_LytS_TM"/>
</dbReference>